<protein>
    <submittedName>
        <fullName evidence="2">ATPase AAA</fullName>
    </submittedName>
</protein>
<dbReference type="Proteomes" id="UP000031246">
    <property type="component" value="Unassembled WGS sequence"/>
</dbReference>
<evidence type="ECO:0000313" key="2">
    <source>
        <dbReference type="EMBL" id="KIA92108.1"/>
    </source>
</evidence>
<keyword evidence="3" id="KW-1185">Reference proteome</keyword>
<evidence type="ECO:0000313" key="3">
    <source>
        <dbReference type="Proteomes" id="UP000031246"/>
    </source>
</evidence>
<gene>
    <name evidence="2" type="ORF">OC25_18685</name>
</gene>
<feature type="domain" description="Schlafen AlbA-2" evidence="1">
    <location>
        <begin position="15"/>
        <end position="126"/>
    </location>
</feature>
<dbReference type="AlphaFoldDB" id="A0A0C1FJZ8"/>
<dbReference type="Pfam" id="PF04326">
    <property type="entry name" value="SLFN_AlbA_2"/>
    <property type="match status" value="1"/>
</dbReference>
<reference evidence="2 3" key="1">
    <citation type="submission" date="2014-10" db="EMBL/GenBank/DDBJ databases">
        <title>Pedobacter Kyungheensis.</title>
        <authorList>
            <person name="Anderson B.M."/>
            <person name="Newman J.D."/>
        </authorList>
    </citation>
    <scope>NUCLEOTIDE SEQUENCE [LARGE SCALE GENOMIC DNA]</scope>
    <source>
        <strain evidence="2 3">KACC 16221</strain>
    </source>
</reference>
<dbReference type="Gene3D" id="3.30.950.30">
    <property type="entry name" value="Schlafen, AAA domain"/>
    <property type="match status" value="1"/>
</dbReference>
<sequence length="209" mass="23940">MPSIKSLIMQGEGVMLDFKKTINNTEKIAKSLVAFANNKGGKLLVGVADDGSIKGVKSEEEEKYMILTSAHQFCKPAIEPRFEEIYVDDKLVLVVDIPESDTKPHYALDDQGKWWAYIRIDDKSVLASKIIVEVLKNDYKDKGVLISYSDNEKKLLQYLDENERITLKEFSKLMRSSYRKAQKILVNLILTNVIKSHTTEREEYFTAVR</sequence>
<proteinExistence type="predicted"/>
<dbReference type="InterPro" id="IPR038461">
    <property type="entry name" value="Schlafen_AlbA_2_dom_sf"/>
</dbReference>
<dbReference type="InterPro" id="IPR007421">
    <property type="entry name" value="Schlafen_AlbA_2_dom"/>
</dbReference>
<comment type="caution">
    <text evidence="2">The sequence shown here is derived from an EMBL/GenBank/DDBJ whole genome shotgun (WGS) entry which is preliminary data.</text>
</comment>
<dbReference type="RefSeq" id="WP_039479175.1">
    <property type="nucleotide sequence ID" value="NZ_JSYN01000023.1"/>
</dbReference>
<organism evidence="2 3">
    <name type="scientific">Pedobacter kyungheensis</name>
    <dbReference type="NCBI Taxonomy" id="1069985"/>
    <lineage>
        <taxon>Bacteria</taxon>
        <taxon>Pseudomonadati</taxon>
        <taxon>Bacteroidota</taxon>
        <taxon>Sphingobacteriia</taxon>
        <taxon>Sphingobacteriales</taxon>
        <taxon>Sphingobacteriaceae</taxon>
        <taxon>Pedobacter</taxon>
    </lineage>
</organism>
<dbReference type="OrthoDB" id="9810282at2"/>
<dbReference type="EMBL" id="JSYN01000023">
    <property type="protein sequence ID" value="KIA92108.1"/>
    <property type="molecule type" value="Genomic_DNA"/>
</dbReference>
<dbReference type="PANTHER" id="PTHR30595">
    <property type="entry name" value="GLPR-RELATED TRANSCRIPTIONAL REPRESSOR"/>
    <property type="match status" value="1"/>
</dbReference>
<accession>A0A0C1FJZ8</accession>
<name>A0A0C1FJZ8_9SPHI</name>
<dbReference type="PANTHER" id="PTHR30595:SF6">
    <property type="entry name" value="SCHLAFEN ALBA-2 DOMAIN-CONTAINING PROTEIN"/>
    <property type="match status" value="1"/>
</dbReference>
<evidence type="ECO:0000259" key="1">
    <source>
        <dbReference type="Pfam" id="PF04326"/>
    </source>
</evidence>